<name>M6GCK3_LEPIR</name>
<gene>
    <name evidence="1" type="ORF">LEP1GSC037_3779</name>
</gene>
<dbReference type="EMBL" id="AFLW02000080">
    <property type="protein sequence ID" value="EMM82693.1"/>
    <property type="molecule type" value="Genomic_DNA"/>
</dbReference>
<dbReference type="Proteomes" id="UP000012128">
    <property type="component" value="Unassembled WGS sequence"/>
</dbReference>
<evidence type="ECO:0000313" key="2">
    <source>
        <dbReference type="Proteomes" id="UP000012128"/>
    </source>
</evidence>
<reference evidence="1 2" key="1">
    <citation type="submission" date="2013-01" db="EMBL/GenBank/DDBJ databases">
        <authorList>
            <person name="Harkins D.M."/>
            <person name="Durkin A.S."/>
            <person name="Brinkac L.M."/>
            <person name="Haft D.H."/>
            <person name="Selengut J.D."/>
            <person name="Sanka R."/>
            <person name="DePew J."/>
            <person name="Purushe J."/>
            <person name="Hospenthal D.R."/>
            <person name="Murray C.K."/>
            <person name="Pimentel G."/>
            <person name="Wasfy M."/>
            <person name="Parker T."/>
            <person name="Miller R.S."/>
            <person name="Vinetz J.M."/>
            <person name="Sutton G.G."/>
            <person name="Nierman W.C."/>
            <person name="Fouts D.E."/>
        </authorList>
    </citation>
    <scope>NUCLEOTIDE SEQUENCE [LARGE SCALE GENOMIC DNA]</scope>
    <source>
        <strain evidence="1 2">2006001854</strain>
    </source>
</reference>
<sequence length="51" mass="6128">MIRVQGVPIFIFTKKSGFYKTNLLHQVLVHLRLKNFKTSSKFKMNFYFESD</sequence>
<proteinExistence type="predicted"/>
<evidence type="ECO:0000313" key="1">
    <source>
        <dbReference type="EMBL" id="EMM82693.1"/>
    </source>
</evidence>
<accession>M6GCK3</accession>
<organism evidence="1 2">
    <name type="scientific">Leptospira interrogans str. 2006001854</name>
    <dbReference type="NCBI Taxonomy" id="1001590"/>
    <lineage>
        <taxon>Bacteria</taxon>
        <taxon>Pseudomonadati</taxon>
        <taxon>Spirochaetota</taxon>
        <taxon>Spirochaetia</taxon>
        <taxon>Leptospirales</taxon>
        <taxon>Leptospiraceae</taxon>
        <taxon>Leptospira</taxon>
    </lineage>
</organism>
<comment type="caution">
    <text evidence="1">The sequence shown here is derived from an EMBL/GenBank/DDBJ whole genome shotgun (WGS) entry which is preliminary data.</text>
</comment>
<protein>
    <submittedName>
        <fullName evidence="1">Uncharacterized protein</fullName>
    </submittedName>
</protein>
<dbReference type="AlphaFoldDB" id="M6GCK3"/>